<organism evidence="2">
    <name type="scientific">marine metagenome</name>
    <dbReference type="NCBI Taxonomy" id="408172"/>
    <lineage>
        <taxon>unclassified sequences</taxon>
        <taxon>metagenomes</taxon>
        <taxon>ecological metagenomes</taxon>
    </lineage>
</organism>
<proteinExistence type="predicted"/>
<feature type="non-terminal residue" evidence="2">
    <location>
        <position position="1"/>
    </location>
</feature>
<sequence>VAELVGFGGSCLYAAPWRNEYMAFKALLFDVFGTVVDWRGSIIAEGETFGRPRGLDVDWAAFADGWRAKYQPAMQRVRDRETGWAKLDDLHRQNLDELLEEMTITGLTRDEIKCWNLVWHRLNPWPDTVEGLVRLKTKFILATLSNGNVALIVNMAKHA</sequence>
<gene>
    <name evidence="2" type="ORF">METZ01_LOCUS366663</name>
</gene>
<protein>
    <recommendedName>
        <fullName evidence="3">Haloacid dehalogenase, type II</fullName>
    </recommendedName>
</protein>
<evidence type="ECO:0000313" key="2">
    <source>
        <dbReference type="EMBL" id="SVD13809.1"/>
    </source>
</evidence>
<dbReference type="GO" id="GO:0016787">
    <property type="term" value="F:hydrolase activity"/>
    <property type="evidence" value="ECO:0007669"/>
    <property type="project" value="UniProtKB-KW"/>
</dbReference>
<reference evidence="2" key="1">
    <citation type="submission" date="2018-05" db="EMBL/GenBank/DDBJ databases">
        <authorList>
            <person name="Lanie J.A."/>
            <person name="Ng W.-L."/>
            <person name="Kazmierczak K.M."/>
            <person name="Andrzejewski T.M."/>
            <person name="Davidsen T.M."/>
            <person name="Wayne K.J."/>
            <person name="Tettelin H."/>
            <person name="Glass J.I."/>
            <person name="Rusch D."/>
            <person name="Podicherti R."/>
            <person name="Tsui H.-C.T."/>
            <person name="Winkler M.E."/>
        </authorList>
    </citation>
    <scope>NUCLEOTIDE SEQUENCE</scope>
</reference>
<dbReference type="InterPro" id="IPR051540">
    <property type="entry name" value="S-2-haloacid_dehalogenase"/>
</dbReference>
<dbReference type="PANTHER" id="PTHR43316:SF3">
    <property type="entry name" value="HALOACID DEHALOGENASE, TYPE II (AFU_ORTHOLOGUE AFUA_2G07750)-RELATED"/>
    <property type="match status" value="1"/>
</dbReference>
<dbReference type="SUPFAM" id="SSF56784">
    <property type="entry name" value="HAD-like"/>
    <property type="match status" value="1"/>
</dbReference>
<accession>A0A382SV67</accession>
<dbReference type="InterPro" id="IPR036412">
    <property type="entry name" value="HAD-like_sf"/>
</dbReference>
<dbReference type="AlphaFoldDB" id="A0A382SV67"/>
<dbReference type="EMBL" id="UINC01131850">
    <property type="protein sequence ID" value="SVD13809.1"/>
    <property type="molecule type" value="Genomic_DNA"/>
</dbReference>
<dbReference type="PANTHER" id="PTHR43316">
    <property type="entry name" value="HYDROLASE, HALOACID DELAHOGENASE-RELATED"/>
    <property type="match status" value="1"/>
</dbReference>
<name>A0A382SV67_9ZZZZ</name>
<feature type="non-terminal residue" evidence="2">
    <location>
        <position position="159"/>
    </location>
</feature>
<keyword evidence="1" id="KW-0378">Hydrolase</keyword>
<evidence type="ECO:0008006" key="3">
    <source>
        <dbReference type="Google" id="ProtNLM"/>
    </source>
</evidence>
<evidence type="ECO:0000256" key="1">
    <source>
        <dbReference type="ARBA" id="ARBA00022801"/>
    </source>
</evidence>
<dbReference type="Gene3D" id="1.10.150.240">
    <property type="entry name" value="Putative phosphatase, domain 2"/>
    <property type="match status" value="1"/>
</dbReference>
<dbReference type="InterPro" id="IPR023198">
    <property type="entry name" value="PGP-like_dom2"/>
</dbReference>